<dbReference type="EMBL" id="BK015019">
    <property type="protein sequence ID" value="DAD87372.1"/>
    <property type="molecule type" value="Genomic_DNA"/>
</dbReference>
<organism evidence="1">
    <name type="scientific">Myoviridae sp. ctCop38</name>
    <dbReference type="NCBI Taxonomy" id="2826632"/>
    <lineage>
        <taxon>Viruses</taxon>
        <taxon>Duplodnaviria</taxon>
        <taxon>Heunggongvirae</taxon>
        <taxon>Uroviricota</taxon>
        <taxon>Caudoviricetes</taxon>
    </lineage>
</organism>
<protein>
    <submittedName>
        <fullName evidence="1">Uncharacterized protein</fullName>
    </submittedName>
</protein>
<evidence type="ECO:0000313" key="1">
    <source>
        <dbReference type="EMBL" id="DAD87372.1"/>
    </source>
</evidence>
<reference evidence="1" key="1">
    <citation type="journal article" date="2021" name="Proc. Natl. Acad. Sci. U.S.A.">
        <title>A Catalog of Tens of Thousands of Viruses from Human Metagenomes Reveals Hidden Associations with Chronic Diseases.</title>
        <authorList>
            <person name="Tisza M.J."/>
            <person name="Buck C.B."/>
        </authorList>
    </citation>
    <scope>NUCLEOTIDE SEQUENCE</scope>
    <source>
        <strain evidence="1">CtCop38</strain>
    </source>
</reference>
<proteinExistence type="predicted"/>
<name>A0A8S5MYU6_9CAUD</name>
<accession>A0A8S5MYU6</accession>
<sequence length="148" mass="16487">MYIKTKSGDYVNSKNIGALKIVRYAGNFNVIADCTGYGSEYCFYTSAKKEDAQAYMTLMVNRLDEVEAASMQYPRCAILKVSESTVDAARCSNRPLQNEPPRVASQNTKLSAMLNALVDDFAASGDTDNLLKINAYIRMYLQQEANHE</sequence>